<gene>
    <name evidence="8" type="ORF">ACFO8M_08705</name>
</gene>
<comment type="similarity">
    <text evidence="2">Belongs to the class-I pyridine nucleotide-disulfide oxidoreductase family.</text>
</comment>
<dbReference type="PIRSF" id="PIRSF000350">
    <property type="entry name" value="Mercury_reductase_MerA"/>
    <property type="match status" value="1"/>
</dbReference>
<evidence type="ECO:0000256" key="3">
    <source>
        <dbReference type="ARBA" id="ARBA00022630"/>
    </source>
</evidence>
<keyword evidence="3" id="KW-0285">Flavoprotein</keyword>
<sequence length="473" mass="49287">MTKEREVDLVVIGAGPVGENVADRAVKGGLETVIVERELVGGECSYWACMPSKALLRPAQVLSAARAMPGVAVAGELDVAAVLRRRDSFTSNWSDDGQVSWLESAGIDLVRGHGRLSGEREVTATADDGSTTLLRARHAVAVATGSVPNLPDIPGLREANPWSSREATSAKSVPESLAIIGGGVVALEMATAFASFGSAVTVIVRGTVLGGVESFAGERVAESLRSRGVAILTDTETLSVERNDAGVRIETSAGTVTASELLVAAGRSPATADLGLEQVGLDPGVRLETDDTLRVAGSEWLYAVGDVNGRALLTHQGKYQARAAGDVIAARAKGRPVDDAPWGAHVATADHAAVPQVVFTDPEVAAVGLTADAARAQGKTIRVVDYDLGWVAGASLSRDDYQGAARMIVDEDRGVMIGATFVGPDVAELVHAATTAIVGQVPIDRLWHAVPPYPTVSEIWLRLLEEYGRPSSA</sequence>
<evidence type="ECO:0000313" key="9">
    <source>
        <dbReference type="Proteomes" id="UP001595712"/>
    </source>
</evidence>
<dbReference type="InterPro" id="IPR023753">
    <property type="entry name" value="FAD/NAD-binding_dom"/>
</dbReference>
<dbReference type="PANTHER" id="PTHR22912:SF151">
    <property type="entry name" value="DIHYDROLIPOYL DEHYDROGENASE, MITOCHONDRIAL"/>
    <property type="match status" value="1"/>
</dbReference>
<dbReference type="InterPro" id="IPR036188">
    <property type="entry name" value="FAD/NAD-bd_sf"/>
</dbReference>
<comment type="cofactor">
    <cofactor evidence="1">
        <name>FAD</name>
        <dbReference type="ChEBI" id="CHEBI:57692"/>
    </cofactor>
</comment>
<evidence type="ECO:0000313" key="8">
    <source>
        <dbReference type="EMBL" id="MFC3492563.1"/>
    </source>
</evidence>
<feature type="domain" description="FAD/NAD(P)-binding" evidence="7">
    <location>
        <begin position="8"/>
        <end position="316"/>
    </location>
</feature>
<dbReference type="RefSeq" id="WP_387973399.1">
    <property type="nucleotide sequence ID" value="NZ_JBHRWO010000008.1"/>
</dbReference>
<protein>
    <submittedName>
        <fullName evidence="8">Dihydrolipoyl dehydrogenase family protein</fullName>
        <ecNumber evidence="8">1.-.-.-</ecNumber>
    </submittedName>
</protein>
<keyword evidence="4" id="KW-0274">FAD</keyword>
<dbReference type="EC" id="1.-.-.-" evidence="8"/>
<dbReference type="Gene3D" id="3.50.50.60">
    <property type="entry name" value="FAD/NAD(P)-binding domain"/>
    <property type="match status" value="2"/>
</dbReference>
<dbReference type="PRINTS" id="PR00411">
    <property type="entry name" value="PNDRDTASEI"/>
</dbReference>
<dbReference type="SUPFAM" id="SSF51905">
    <property type="entry name" value="FAD/NAD(P)-binding domain"/>
    <property type="match status" value="1"/>
</dbReference>
<organism evidence="8 9">
    <name type="scientific">Glycomyces rhizosphaerae</name>
    <dbReference type="NCBI Taxonomy" id="2054422"/>
    <lineage>
        <taxon>Bacteria</taxon>
        <taxon>Bacillati</taxon>
        <taxon>Actinomycetota</taxon>
        <taxon>Actinomycetes</taxon>
        <taxon>Glycomycetales</taxon>
        <taxon>Glycomycetaceae</taxon>
        <taxon>Glycomyces</taxon>
    </lineage>
</organism>
<accession>A0ABV7PZ28</accession>
<keyword evidence="9" id="KW-1185">Reference proteome</keyword>
<evidence type="ECO:0000259" key="7">
    <source>
        <dbReference type="Pfam" id="PF07992"/>
    </source>
</evidence>
<dbReference type="SUPFAM" id="SSF55424">
    <property type="entry name" value="FAD/NAD-linked reductases, dimerisation (C-terminal) domain"/>
    <property type="match status" value="1"/>
</dbReference>
<dbReference type="InterPro" id="IPR001100">
    <property type="entry name" value="Pyr_nuc-diS_OxRdtase"/>
</dbReference>
<dbReference type="InterPro" id="IPR050151">
    <property type="entry name" value="Class-I_Pyr_Nuc-Dis_Oxidored"/>
</dbReference>
<evidence type="ECO:0000256" key="2">
    <source>
        <dbReference type="ARBA" id="ARBA00007532"/>
    </source>
</evidence>
<dbReference type="GO" id="GO:0016491">
    <property type="term" value="F:oxidoreductase activity"/>
    <property type="evidence" value="ECO:0007669"/>
    <property type="project" value="UniProtKB-KW"/>
</dbReference>
<feature type="domain" description="Pyridine nucleotide-disulphide oxidoreductase dimerisation" evidence="6">
    <location>
        <begin position="354"/>
        <end position="460"/>
    </location>
</feature>
<comment type="caution">
    <text evidence="8">The sequence shown here is derived from an EMBL/GenBank/DDBJ whole genome shotgun (WGS) entry which is preliminary data.</text>
</comment>
<keyword evidence="5" id="KW-0520">NAD</keyword>
<dbReference type="PANTHER" id="PTHR22912">
    <property type="entry name" value="DISULFIDE OXIDOREDUCTASE"/>
    <property type="match status" value="1"/>
</dbReference>
<reference evidence="9" key="1">
    <citation type="journal article" date="2019" name="Int. J. Syst. Evol. Microbiol.">
        <title>The Global Catalogue of Microorganisms (GCM) 10K type strain sequencing project: providing services to taxonomists for standard genome sequencing and annotation.</title>
        <authorList>
            <consortium name="The Broad Institute Genomics Platform"/>
            <consortium name="The Broad Institute Genome Sequencing Center for Infectious Disease"/>
            <person name="Wu L."/>
            <person name="Ma J."/>
        </authorList>
    </citation>
    <scope>NUCLEOTIDE SEQUENCE [LARGE SCALE GENOMIC DNA]</scope>
    <source>
        <strain evidence="9">CGMCC 4.7396</strain>
    </source>
</reference>
<dbReference type="Proteomes" id="UP001595712">
    <property type="component" value="Unassembled WGS sequence"/>
</dbReference>
<dbReference type="InterPro" id="IPR016156">
    <property type="entry name" value="FAD/NAD-linked_Rdtase_dimer_sf"/>
</dbReference>
<keyword evidence="8" id="KW-0560">Oxidoreductase</keyword>
<evidence type="ECO:0000259" key="6">
    <source>
        <dbReference type="Pfam" id="PF02852"/>
    </source>
</evidence>
<evidence type="ECO:0000256" key="5">
    <source>
        <dbReference type="ARBA" id="ARBA00023027"/>
    </source>
</evidence>
<dbReference type="Gene3D" id="3.30.390.30">
    <property type="match status" value="1"/>
</dbReference>
<name>A0ABV7PZ28_9ACTN</name>
<dbReference type="Pfam" id="PF07992">
    <property type="entry name" value="Pyr_redox_2"/>
    <property type="match status" value="1"/>
</dbReference>
<evidence type="ECO:0000256" key="4">
    <source>
        <dbReference type="ARBA" id="ARBA00022827"/>
    </source>
</evidence>
<evidence type="ECO:0000256" key="1">
    <source>
        <dbReference type="ARBA" id="ARBA00001974"/>
    </source>
</evidence>
<dbReference type="InterPro" id="IPR004099">
    <property type="entry name" value="Pyr_nucl-diS_OxRdtase_dimer"/>
</dbReference>
<dbReference type="PRINTS" id="PR00368">
    <property type="entry name" value="FADPNR"/>
</dbReference>
<dbReference type="EMBL" id="JBHRWO010000008">
    <property type="protein sequence ID" value="MFC3492563.1"/>
    <property type="molecule type" value="Genomic_DNA"/>
</dbReference>
<dbReference type="Pfam" id="PF02852">
    <property type="entry name" value="Pyr_redox_dim"/>
    <property type="match status" value="1"/>
</dbReference>
<proteinExistence type="inferred from homology"/>